<evidence type="ECO:0008006" key="4">
    <source>
        <dbReference type="Google" id="ProtNLM"/>
    </source>
</evidence>
<dbReference type="RefSeq" id="WP_035939034.1">
    <property type="nucleotide sequence ID" value="NZ_CADFFX010000024.1"/>
</dbReference>
<keyword evidence="3" id="KW-1185">Reference proteome</keyword>
<organism evidence="2 3">
    <name type="scientific">Caballeronia glathei</name>
    <dbReference type="NCBI Taxonomy" id="60547"/>
    <lineage>
        <taxon>Bacteria</taxon>
        <taxon>Pseudomonadati</taxon>
        <taxon>Pseudomonadota</taxon>
        <taxon>Betaproteobacteria</taxon>
        <taxon>Burkholderiales</taxon>
        <taxon>Burkholderiaceae</taxon>
        <taxon>Caballeronia</taxon>
    </lineage>
</organism>
<gene>
    <name evidence="2" type="ORF">BG61_13805</name>
</gene>
<feature type="chain" id="PRO_5007372226" description="Purine nucleoside phosphorylase" evidence="1">
    <location>
        <begin position="23"/>
        <end position="113"/>
    </location>
</feature>
<evidence type="ECO:0000256" key="1">
    <source>
        <dbReference type="SAM" id="SignalP"/>
    </source>
</evidence>
<protein>
    <recommendedName>
        <fullName evidence="4">Purine nucleoside phosphorylase</fullName>
    </recommendedName>
</protein>
<dbReference type="Pfam" id="PF13663">
    <property type="entry name" value="DUF4148"/>
    <property type="match status" value="1"/>
</dbReference>
<keyword evidence="1" id="KW-0732">Signal</keyword>
<dbReference type="Proteomes" id="UP000027466">
    <property type="component" value="Unassembled WGS sequence"/>
</dbReference>
<dbReference type="InterPro" id="IPR025421">
    <property type="entry name" value="DUF4148"/>
</dbReference>
<feature type="signal peptide" evidence="1">
    <location>
        <begin position="1"/>
        <end position="22"/>
    </location>
</feature>
<dbReference type="AlphaFoldDB" id="A0A069PMZ6"/>
<sequence length="113" mass="11637">MKRLHHALIVASLLALPLSSHAAGDASLSRAQVRAELIAAEQAGQYPHSKVHYPDAAASRAAMYVASRTAHDAEAGSSYGPSDTGGFASGTHALHARIAAGGRAPADDIYRGH</sequence>
<name>A0A069PMZ6_9BURK</name>
<dbReference type="EMBL" id="JFHC01000021">
    <property type="protein sequence ID" value="KDR41985.1"/>
    <property type="molecule type" value="Genomic_DNA"/>
</dbReference>
<evidence type="ECO:0000313" key="3">
    <source>
        <dbReference type="Proteomes" id="UP000027466"/>
    </source>
</evidence>
<reference evidence="2 3" key="1">
    <citation type="submission" date="2014-03" db="EMBL/GenBank/DDBJ databases">
        <title>Draft Genome Sequences of Four Burkholderia Strains.</title>
        <authorList>
            <person name="Liu X.Y."/>
            <person name="Li C.X."/>
            <person name="Xu J.H."/>
        </authorList>
    </citation>
    <scope>NUCLEOTIDE SEQUENCE [LARGE SCALE GENOMIC DNA]</scope>
    <source>
        <strain evidence="2 3">DSM 50014</strain>
    </source>
</reference>
<evidence type="ECO:0000313" key="2">
    <source>
        <dbReference type="EMBL" id="KDR41985.1"/>
    </source>
</evidence>
<comment type="caution">
    <text evidence="2">The sequence shown here is derived from an EMBL/GenBank/DDBJ whole genome shotgun (WGS) entry which is preliminary data.</text>
</comment>
<proteinExistence type="predicted"/>
<accession>A0A069PMZ6</accession>